<sequence length="906" mass="98068">MSRGMQQPHSRQSSATKKSNPLRDLIETEKAYVDLLAGVIRKVAAAWSRSNLPPPELDTMFRGIEKIYRANRSMLAKLKEIGTNPSSPKALGDLLIRWINDLEEPYAAYCANFLVGFDTWTPVEANDGVRTKLAIFSASNPPPLPPSSPAHPSEPLLWTLDSLFLLPKDRLKYYRKLYTRLLKSSVPGRSDHKLLSGALEKLETLITTLERRMDERVGANDPPPPSPSPASPESPESPEDEVVIDMPDSTTPGDRASTATMSNPIADLERRLSTTRTLDIFTMRLKQVRLRMAPSTLLYTREVRFSADVVIKLTPTSTGVEVVQDRGHVYILTDLLLICEKMTQQERGPQRAGGPDMWLLYPPLAGKHLRVAPLESTKTALVVTVLRKESVVLHADSPETRNKLLAELGSCIAAATEHRFNGNMSPPQRTLSPPNNVSSYPSSGSQYNSARSIEVSGNALVAENMSRPKAESHTQRPAPAAYPPRSSSASAQGHGSVQVSRGPSFRVGQVVPMQAFVPGARPFQPYGSSQGPPLQQPHYERGQAPQPHGTGPGQAPPAHTGNDLRDPPQATDTTRAPPETIRYEQARLQRQVVPPNASSSELRVPPPHVDAGHVVPPELGVGPQSTPPDIRNMRQIPPVSHQLPLSRAPSGSSQVRPPAPPAQQMAACPAPFTPRSHRAPPDSSFQGGLRKSASVHSLGSQSQHDTVSIASTPPMPAYPGDLPLPRRNFAPRIGSSGSLGSNSGQRLPQQPLLPSAQMSLRSVSTAASFQDPSPPGSPVEETPRPPAGPTSTTITAQMKCKVFLKQQHGQWKSLGTSNLKLYRQSPTNVKQLVVEADNKDKTLLVSTIVLVDGVERVGKTGVAVEISDKGKRSGIIYMIQLRNEQSAASLFDSLLAGSDRSAGIRS</sequence>
<evidence type="ECO:0000313" key="3">
    <source>
        <dbReference type="EMBL" id="PCH33767.1"/>
    </source>
</evidence>
<dbReference type="InterPro" id="IPR035899">
    <property type="entry name" value="DBL_dom_sf"/>
</dbReference>
<name>A0A2H3JCT7_WOLCO</name>
<accession>A0A2H3JCT7</accession>
<organism evidence="3 4">
    <name type="scientific">Wolfiporia cocos (strain MD-104)</name>
    <name type="common">Brown rot fungus</name>
    <dbReference type="NCBI Taxonomy" id="742152"/>
    <lineage>
        <taxon>Eukaryota</taxon>
        <taxon>Fungi</taxon>
        <taxon>Dikarya</taxon>
        <taxon>Basidiomycota</taxon>
        <taxon>Agaricomycotina</taxon>
        <taxon>Agaricomycetes</taxon>
        <taxon>Polyporales</taxon>
        <taxon>Phaeolaceae</taxon>
        <taxon>Wolfiporia</taxon>
    </lineage>
</organism>
<protein>
    <recommendedName>
        <fullName evidence="2">DH domain-containing protein</fullName>
    </recommendedName>
</protein>
<dbReference type="PROSITE" id="PS50010">
    <property type="entry name" value="DH_2"/>
    <property type="match status" value="1"/>
</dbReference>
<feature type="compositionally biased region" description="Polar residues" evidence="1">
    <location>
        <begin position="756"/>
        <end position="771"/>
    </location>
</feature>
<feature type="compositionally biased region" description="Low complexity" evidence="1">
    <location>
        <begin position="432"/>
        <end position="449"/>
    </location>
</feature>
<dbReference type="AlphaFoldDB" id="A0A2H3JCT7"/>
<dbReference type="InterPro" id="IPR000219">
    <property type="entry name" value="DH_dom"/>
</dbReference>
<dbReference type="Gene3D" id="1.20.900.10">
    <property type="entry name" value="Dbl homology (DH) domain"/>
    <property type="match status" value="1"/>
</dbReference>
<feature type="compositionally biased region" description="Polar residues" evidence="1">
    <location>
        <begin position="422"/>
        <end position="431"/>
    </location>
</feature>
<feature type="compositionally biased region" description="Low complexity" evidence="1">
    <location>
        <begin position="476"/>
        <end position="491"/>
    </location>
</feature>
<dbReference type="PANTHER" id="PTHR45924">
    <property type="entry name" value="FI17866P1"/>
    <property type="match status" value="1"/>
</dbReference>
<feature type="region of interest" description="Disordered" evidence="1">
    <location>
        <begin position="1"/>
        <end position="21"/>
    </location>
</feature>
<feature type="compositionally biased region" description="Low complexity" evidence="1">
    <location>
        <begin position="734"/>
        <end position="744"/>
    </location>
</feature>
<dbReference type="PANTHER" id="PTHR45924:SF2">
    <property type="entry name" value="FI17866P1"/>
    <property type="match status" value="1"/>
</dbReference>
<feature type="region of interest" description="Disordered" evidence="1">
    <location>
        <begin position="215"/>
        <end position="260"/>
    </location>
</feature>
<gene>
    <name evidence="3" type="ORF">WOLCODRAFT_86998</name>
</gene>
<dbReference type="SUPFAM" id="SSF50729">
    <property type="entry name" value="PH domain-like"/>
    <property type="match status" value="1"/>
</dbReference>
<feature type="compositionally biased region" description="Pro residues" evidence="1">
    <location>
        <begin position="221"/>
        <end position="232"/>
    </location>
</feature>
<feature type="compositionally biased region" description="Polar residues" evidence="1">
    <location>
        <begin position="1"/>
        <end position="19"/>
    </location>
</feature>
<keyword evidence="4" id="KW-1185">Reference proteome</keyword>
<dbReference type="Proteomes" id="UP000218811">
    <property type="component" value="Unassembled WGS sequence"/>
</dbReference>
<dbReference type="EMBL" id="KB467831">
    <property type="protein sequence ID" value="PCH33767.1"/>
    <property type="molecule type" value="Genomic_DNA"/>
</dbReference>
<feature type="region of interest" description="Disordered" evidence="1">
    <location>
        <begin position="465"/>
        <end position="501"/>
    </location>
</feature>
<dbReference type="SMART" id="SM00325">
    <property type="entry name" value="RhoGEF"/>
    <property type="match status" value="1"/>
</dbReference>
<dbReference type="GO" id="GO:0031267">
    <property type="term" value="F:small GTPase binding"/>
    <property type="evidence" value="ECO:0007669"/>
    <property type="project" value="TreeGrafter"/>
</dbReference>
<dbReference type="OMA" id="DMWLLYP"/>
<evidence type="ECO:0000256" key="1">
    <source>
        <dbReference type="SAM" id="MobiDB-lite"/>
    </source>
</evidence>
<proteinExistence type="predicted"/>
<feature type="region of interest" description="Disordered" evidence="1">
    <location>
        <begin position="521"/>
        <end position="576"/>
    </location>
</feature>
<feature type="domain" description="DH" evidence="2">
    <location>
        <begin position="17"/>
        <end position="212"/>
    </location>
</feature>
<feature type="region of interest" description="Disordered" evidence="1">
    <location>
        <begin position="588"/>
        <end position="792"/>
    </location>
</feature>
<dbReference type="SUPFAM" id="SSF48065">
    <property type="entry name" value="DBL homology domain (DH-domain)"/>
    <property type="match status" value="1"/>
</dbReference>
<dbReference type="OrthoDB" id="6244550at2759"/>
<feature type="region of interest" description="Disordered" evidence="1">
    <location>
        <begin position="420"/>
        <end position="450"/>
    </location>
</feature>
<dbReference type="STRING" id="742152.A0A2H3JCT7"/>
<reference evidence="3 4" key="1">
    <citation type="journal article" date="2012" name="Science">
        <title>The Paleozoic origin of enzymatic lignin decomposition reconstructed from 31 fungal genomes.</title>
        <authorList>
            <person name="Floudas D."/>
            <person name="Binder M."/>
            <person name="Riley R."/>
            <person name="Barry K."/>
            <person name="Blanchette R.A."/>
            <person name="Henrissat B."/>
            <person name="Martinez A.T."/>
            <person name="Otillar R."/>
            <person name="Spatafora J.W."/>
            <person name="Yadav J.S."/>
            <person name="Aerts A."/>
            <person name="Benoit I."/>
            <person name="Boyd A."/>
            <person name="Carlson A."/>
            <person name="Copeland A."/>
            <person name="Coutinho P.M."/>
            <person name="de Vries R.P."/>
            <person name="Ferreira P."/>
            <person name="Findley K."/>
            <person name="Foster B."/>
            <person name="Gaskell J."/>
            <person name="Glotzer D."/>
            <person name="Gorecki P."/>
            <person name="Heitman J."/>
            <person name="Hesse C."/>
            <person name="Hori C."/>
            <person name="Igarashi K."/>
            <person name="Jurgens J.A."/>
            <person name="Kallen N."/>
            <person name="Kersten P."/>
            <person name="Kohler A."/>
            <person name="Kuees U."/>
            <person name="Kumar T.K.A."/>
            <person name="Kuo A."/>
            <person name="LaButti K."/>
            <person name="Larrondo L.F."/>
            <person name="Lindquist E."/>
            <person name="Ling A."/>
            <person name="Lombard V."/>
            <person name="Lucas S."/>
            <person name="Lundell T."/>
            <person name="Martin R."/>
            <person name="McLaughlin D.J."/>
            <person name="Morgenstern I."/>
            <person name="Morin E."/>
            <person name="Murat C."/>
            <person name="Nagy L.G."/>
            <person name="Nolan M."/>
            <person name="Ohm R.A."/>
            <person name="Patyshakuliyeva A."/>
            <person name="Rokas A."/>
            <person name="Ruiz-Duenas F.J."/>
            <person name="Sabat G."/>
            <person name="Salamov A."/>
            <person name="Samejima M."/>
            <person name="Schmutz J."/>
            <person name="Slot J.C."/>
            <person name="St John F."/>
            <person name="Stenlid J."/>
            <person name="Sun H."/>
            <person name="Sun S."/>
            <person name="Syed K."/>
            <person name="Tsang A."/>
            <person name="Wiebenga A."/>
            <person name="Young D."/>
            <person name="Pisabarro A."/>
            <person name="Eastwood D.C."/>
            <person name="Martin F."/>
            <person name="Cullen D."/>
            <person name="Grigoriev I.V."/>
            <person name="Hibbett D.S."/>
        </authorList>
    </citation>
    <scope>NUCLEOTIDE SEQUENCE [LARGE SCALE GENOMIC DNA]</scope>
    <source>
        <strain evidence="3 4">MD-104</strain>
    </source>
</reference>
<evidence type="ECO:0000313" key="4">
    <source>
        <dbReference type="Proteomes" id="UP000218811"/>
    </source>
</evidence>
<dbReference type="Pfam" id="PF00621">
    <property type="entry name" value="RhoGEF"/>
    <property type="match status" value="1"/>
</dbReference>
<dbReference type="GO" id="GO:0005085">
    <property type="term" value="F:guanyl-nucleotide exchange factor activity"/>
    <property type="evidence" value="ECO:0007669"/>
    <property type="project" value="InterPro"/>
</dbReference>
<evidence type="ECO:0000259" key="2">
    <source>
        <dbReference type="PROSITE" id="PS50010"/>
    </source>
</evidence>
<feature type="compositionally biased region" description="Polar residues" evidence="1">
    <location>
        <begin position="694"/>
        <end position="711"/>
    </location>
</feature>
<feature type="compositionally biased region" description="Polar residues" evidence="1">
    <location>
        <begin position="248"/>
        <end position="260"/>
    </location>
</feature>